<feature type="chain" id="PRO_5028525958" description="Carboxylic ester hydrolase" evidence="4">
    <location>
        <begin position="20"/>
        <end position="544"/>
    </location>
</feature>
<evidence type="ECO:0000313" key="7">
    <source>
        <dbReference type="Proteomes" id="UP000580250"/>
    </source>
</evidence>
<dbReference type="InterPro" id="IPR002018">
    <property type="entry name" value="CarbesteraseB"/>
</dbReference>
<dbReference type="EMBL" id="CAJEWN010000960">
    <property type="protein sequence ID" value="CAD2192614.1"/>
    <property type="molecule type" value="Genomic_DNA"/>
</dbReference>
<comment type="similarity">
    <text evidence="1 4">Belongs to the type-B carboxylesterase/lipase family.</text>
</comment>
<feature type="domain" description="Carboxylesterase type B" evidence="5">
    <location>
        <begin position="72"/>
        <end position="516"/>
    </location>
</feature>
<keyword evidence="3 4" id="KW-0378">Hydrolase</keyword>
<dbReference type="PANTHER" id="PTHR11559">
    <property type="entry name" value="CARBOXYLESTERASE"/>
    <property type="match status" value="1"/>
</dbReference>
<keyword evidence="4" id="KW-0732">Signal</keyword>
<dbReference type="Proteomes" id="UP000580250">
    <property type="component" value="Unassembled WGS sequence"/>
</dbReference>
<dbReference type="InterPro" id="IPR019826">
    <property type="entry name" value="Carboxylesterase_B_AS"/>
</dbReference>
<dbReference type="OrthoDB" id="5857457at2759"/>
<protein>
    <recommendedName>
        <fullName evidence="4">Carboxylic ester hydrolase</fullName>
        <ecNumber evidence="4">3.1.1.-</ecNumber>
    </recommendedName>
</protein>
<dbReference type="SUPFAM" id="SSF53474">
    <property type="entry name" value="alpha/beta-Hydrolases"/>
    <property type="match status" value="1"/>
</dbReference>
<dbReference type="InterPro" id="IPR050309">
    <property type="entry name" value="Type-B_Carboxylest/Lipase"/>
</dbReference>
<dbReference type="AlphaFoldDB" id="A0A6V7X019"/>
<evidence type="ECO:0000256" key="1">
    <source>
        <dbReference type="ARBA" id="ARBA00005964"/>
    </source>
</evidence>
<feature type="signal peptide" evidence="4">
    <location>
        <begin position="1"/>
        <end position="19"/>
    </location>
</feature>
<name>A0A6V7X019_MELEN</name>
<keyword evidence="2" id="KW-0719">Serine esterase</keyword>
<proteinExistence type="inferred from homology"/>
<evidence type="ECO:0000256" key="4">
    <source>
        <dbReference type="RuleBase" id="RU361235"/>
    </source>
</evidence>
<organism evidence="6 7">
    <name type="scientific">Meloidogyne enterolobii</name>
    <name type="common">Root-knot nematode worm</name>
    <name type="synonym">Meloidogyne mayaguensis</name>
    <dbReference type="NCBI Taxonomy" id="390850"/>
    <lineage>
        <taxon>Eukaryota</taxon>
        <taxon>Metazoa</taxon>
        <taxon>Ecdysozoa</taxon>
        <taxon>Nematoda</taxon>
        <taxon>Chromadorea</taxon>
        <taxon>Rhabditida</taxon>
        <taxon>Tylenchina</taxon>
        <taxon>Tylenchomorpha</taxon>
        <taxon>Tylenchoidea</taxon>
        <taxon>Meloidogynidae</taxon>
        <taxon>Meloidogyninae</taxon>
        <taxon>Meloidogyne</taxon>
    </lineage>
</organism>
<evidence type="ECO:0000259" key="5">
    <source>
        <dbReference type="Pfam" id="PF00135"/>
    </source>
</evidence>
<sequence length="544" mass="60900">MNSLISLFIFITFLGQAKLENCSVPSKGSDNSPIACTESGIVRGAKGNNFPNVVFFKGRNEVDKKKFLILDLGIPYAAPPVGVRRWKEPISVENWDGIKNATNWGQLCTQTVNQDTTKVIGSEDCLFLNIFTTPDSIGKKANPKPVYIWIHGGALSYGSSSAGAWDGEAMASKGIIFVSINYRLGLLGFFTHPALREENPKLHGNYGLLDQIFAIKWVKNNIANFGGDPERITVGGQSAGAISSLLLAFSPLASNLFKAVISESSGAFYPDDPINWWMTPYTVQEAENVSLSHLESVNVKRDITVDKLRDVKVEQLYQQTWKLRRWRQILDGYVIPLSFKEIMNEGLQNKVHVLMGFNYDEFGASPSNNVTLEQYKRSAANNYRSLANEFMKLYPANDDSSATTATNNAIREYSIITQYMWGQLWLKNSKKCLYQFLWKHPLPGNENTVGTDHGAETVYFLNTVSKKLDEKELDLADKMSSYIVNFVKKHNPNGGQLPKWPKQNCKKDIVMSLGDSFGEIPLAANNLDKKIDFIKRNFALKNIL</sequence>
<dbReference type="Pfam" id="PF00135">
    <property type="entry name" value="COesterase"/>
    <property type="match status" value="1"/>
</dbReference>
<reference evidence="6 7" key="1">
    <citation type="submission" date="2020-08" db="EMBL/GenBank/DDBJ databases">
        <authorList>
            <person name="Koutsovoulos G."/>
            <person name="Danchin GJ E."/>
        </authorList>
    </citation>
    <scope>NUCLEOTIDE SEQUENCE [LARGE SCALE GENOMIC DNA]</scope>
</reference>
<accession>A0A6V7X019</accession>
<evidence type="ECO:0000256" key="3">
    <source>
        <dbReference type="ARBA" id="ARBA00022801"/>
    </source>
</evidence>
<dbReference type="GO" id="GO:0052689">
    <property type="term" value="F:carboxylic ester hydrolase activity"/>
    <property type="evidence" value="ECO:0007669"/>
    <property type="project" value="UniProtKB-KW"/>
</dbReference>
<dbReference type="InterPro" id="IPR029058">
    <property type="entry name" value="AB_hydrolase_fold"/>
</dbReference>
<dbReference type="PROSITE" id="PS00122">
    <property type="entry name" value="CARBOXYLESTERASE_B_1"/>
    <property type="match status" value="1"/>
</dbReference>
<evidence type="ECO:0000313" key="6">
    <source>
        <dbReference type="EMBL" id="CAD2192614.1"/>
    </source>
</evidence>
<dbReference type="EC" id="3.1.1.-" evidence="4"/>
<dbReference type="Gene3D" id="3.40.50.1820">
    <property type="entry name" value="alpha/beta hydrolase"/>
    <property type="match status" value="1"/>
</dbReference>
<gene>
    <name evidence="6" type="ORF">MENT_LOCUS45512</name>
</gene>
<comment type="caution">
    <text evidence="6">The sequence shown here is derived from an EMBL/GenBank/DDBJ whole genome shotgun (WGS) entry which is preliminary data.</text>
</comment>
<evidence type="ECO:0000256" key="2">
    <source>
        <dbReference type="ARBA" id="ARBA00022487"/>
    </source>
</evidence>